<dbReference type="Pfam" id="PF25826">
    <property type="entry name" value="DUF7952"/>
    <property type="match status" value="1"/>
</dbReference>
<gene>
    <name evidence="7" type="ORF">LIER_02424</name>
</gene>
<dbReference type="InterPro" id="IPR009057">
    <property type="entry name" value="Homeodomain-like_sf"/>
</dbReference>
<keyword evidence="2" id="KW-0805">Transcription regulation</keyword>
<comment type="caution">
    <text evidence="7">The sequence shown here is derived from an EMBL/GenBank/DDBJ whole genome shotgun (WGS) entry which is preliminary data.</text>
</comment>
<evidence type="ECO:0000313" key="7">
    <source>
        <dbReference type="EMBL" id="GAA0141234.1"/>
    </source>
</evidence>
<feature type="region of interest" description="Disordered" evidence="5">
    <location>
        <begin position="706"/>
        <end position="728"/>
    </location>
</feature>
<comment type="subcellular location">
    <subcellularLocation>
        <location evidence="1">Nucleus</location>
    </subcellularLocation>
</comment>
<evidence type="ECO:0000313" key="8">
    <source>
        <dbReference type="Proteomes" id="UP001454036"/>
    </source>
</evidence>
<reference evidence="7 8" key="1">
    <citation type="submission" date="2024-01" db="EMBL/GenBank/DDBJ databases">
        <title>The complete chloroplast genome sequence of Lithospermum erythrorhizon: insights into the phylogenetic relationship among Boraginaceae species and the maternal lineages of purple gromwells.</title>
        <authorList>
            <person name="Okada T."/>
            <person name="Watanabe K."/>
        </authorList>
    </citation>
    <scope>NUCLEOTIDE SEQUENCE [LARGE SCALE GENOMIC DNA]</scope>
</reference>
<protein>
    <recommendedName>
        <fullName evidence="6">SANT domain-containing protein</fullName>
    </recommendedName>
</protein>
<sequence>MTVKKISSELKGCFSSSVVQDTDDMFGYPDVSPRVGEEYQAEILSLPSSAGFGSLPDDSGNFGIGLPIPIMWVSKQSKNGSQVAVTNKYESVENSSSKKGYINSKYNDIGCGADGCRLSDRQECNCSPMPGHQGELWDVIERSLFLLGLYIFGKKLTLVKRFVGTKTMGDVLAYYYGSYYRSTDYRKWSEGQKSNSKRWIHGIKNFTGARLQELVSRLSCYLSKERQAFLIEGSRMVREDKITMEEYVFKLKDWVRSDVLVDAIAIGKGKRDLTGTGMEPVKDTHSVRARSDIALGKDFASLSSVEIIEVLTGDSRLSKGRSCDLFFEAVWPRLLGKGWQSVQPRDSFSKLSVVYLPPEIEEFSQGLIRGDEYFDSISDILKKVASDPELLELDEEVVQVKEEPAEGMLYSTSEQEVETLSKEQPRSFLQQPLLRRCDLMKFMVVDTSLASEGEQTKVGELRSLPICRNNTNKFCYSPSERDYSTECITKAASSAEQAYCGTNFADHELPRDSDQVVGIFGKSGKLRNIISDEQSSMTGQPFDIVAPTPQQPALIVFSKRELRHGIGNISTEEDLTGGLELSKETSPTTSASSHVEVPDTNHDGVSDENSYPHTVIDLNIPHHSLGSVCEEEMISSDMQSNVNFSDDKNSHISDISNDPNAPDILSFSGREDQQPIENGRRQSTRNRPSARALEAIAYGFFETKKKRKAMPTDNSNSRRRVQAKSTDEPILNDVLGNVAF</sequence>
<name>A0AAV3NPE5_LITER</name>
<keyword evidence="8" id="KW-1185">Reference proteome</keyword>
<dbReference type="PANTHER" id="PTHR13859">
    <property type="entry name" value="ATROPHIN-RELATED"/>
    <property type="match status" value="1"/>
</dbReference>
<dbReference type="PANTHER" id="PTHR13859:SF11">
    <property type="entry name" value="GRUNGE, ISOFORM J"/>
    <property type="match status" value="1"/>
</dbReference>
<dbReference type="InterPro" id="IPR057712">
    <property type="entry name" value="DUF7952"/>
</dbReference>
<dbReference type="SUPFAM" id="SSF46689">
    <property type="entry name" value="Homeodomain-like"/>
    <property type="match status" value="1"/>
</dbReference>
<proteinExistence type="predicted"/>
<accession>A0AAV3NPE5</accession>
<dbReference type="Pfam" id="PF24662">
    <property type="entry name" value="DUF7650"/>
    <property type="match status" value="1"/>
</dbReference>
<evidence type="ECO:0000259" key="6">
    <source>
        <dbReference type="PROSITE" id="PS51293"/>
    </source>
</evidence>
<feature type="domain" description="SANT" evidence="6">
    <location>
        <begin position="141"/>
        <end position="183"/>
    </location>
</feature>
<dbReference type="Proteomes" id="UP001454036">
    <property type="component" value="Unassembled WGS sequence"/>
</dbReference>
<feature type="compositionally biased region" description="Basic and acidic residues" evidence="5">
    <location>
        <begin position="596"/>
        <end position="605"/>
    </location>
</feature>
<evidence type="ECO:0000256" key="2">
    <source>
        <dbReference type="ARBA" id="ARBA00023015"/>
    </source>
</evidence>
<feature type="region of interest" description="Disordered" evidence="5">
    <location>
        <begin position="640"/>
        <end position="689"/>
    </location>
</feature>
<evidence type="ECO:0000256" key="4">
    <source>
        <dbReference type="ARBA" id="ARBA00023242"/>
    </source>
</evidence>
<feature type="region of interest" description="Disordered" evidence="5">
    <location>
        <begin position="570"/>
        <end position="613"/>
    </location>
</feature>
<dbReference type="AlphaFoldDB" id="A0AAV3NPE5"/>
<evidence type="ECO:0000256" key="5">
    <source>
        <dbReference type="SAM" id="MobiDB-lite"/>
    </source>
</evidence>
<keyword evidence="4" id="KW-0539">Nucleus</keyword>
<dbReference type="InterPro" id="IPR056067">
    <property type="entry name" value="DUF7650"/>
</dbReference>
<dbReference type="GO" id="GO:0003714">
    <property type="term" value="F:transcription corepressor activity"/>
    <property type="evidence" value="ECO:0007669"/>
    <property type="project" value="TreeGrafter"/>
</dbReference>
<evidence type="ECO:0000256" key="1">
    <source>
        <dbReference type="ARBA" id="ARBA00004123"/>
    </source>
</evidence>
<dbReference type="PROSITE" id="PS51293">
    <property type="entry name" value="SANT"/>
    <property type="match status" value="1"/>
</dbReference>
<feature type="compositionally biased region" description="Polar residues" evidence="5">
    <location>
        <begin position="584"/>
        <end position="593"/>
    </location>
</feature>
<dbReference type="GO" id="GO:0005634">
    <property type="term" value="C:nucleus"/>
    <property type="evidence" value="ECO:0007669"/>
    <property type="project" value="UniProtKB-SubCell"/>
</dbReference>
<keyword evidence="3" id="KW-0804">Transcription</keyword>
<evidence type="ECO:0000256" key="3">
    <source>
        <dbReference type="ARBA" id="ARBA00023163"/>
    </source>
</evidence>
<dbReference type="InterPro" id="IPR017884">
    <property type="entry name" value="SANT_dom"/>
</dbReference>
<organism evidence="7 8">
    <name type="scientific">Lithospermum erythrorhizon</name>
    <name type="common">Purple gromwell</name>
    <name type="synonym">Lithospermum officinale var. erythrorhizon</name>
    <dbReference type="NCBI Taxonomy" id="34254"/>
    <lineage>
        <taxon>Eukaryota</taxon>
        <taxon>Viridiplantae</taxon>
        <taxon>Streptophyta</taxon>
        <taxon>Embryophyta</taxon>
        <taxon>Tracheophyta</taxon>
        <taxon>Spermatophyta</taxon>
        <taxon>Magnoliopsida</taxon>
        <taxon>eudicotyledons</taxon>
        <taxon>Gunneridae</taxon>
        <taxon>Pentapetalae</taxon>
        <taxon>asterids</taxon>
        <taxon>lamiids</taxon>
        <taxon>Boraginales</taxon>
        <taxon>Boraginaceae</taxon>
        <taxon>Boraginoideae</taxon>
        <taxon>Lithospermeae</taxon>
        <taxon>Lithospermum</taxon>
    </lineage>
</organism>
<dbReference type="EMBL" id="BAABME010000260">
    <property type="protein sequence ID" value="GAA0141234.1"/>
    <property type="molecule type" value="Genomic_DNA"/>
</dbReference>